<dbReference type="InterPro" id="IPR029071">
    <property type="entry name" value="Ubiquitin-like_domsf"/>
</dbReference>
<dbReference type="AlphaFoldDB" id="A0AAN4ZSA2"/>
<dbReference type="InterPro" id="IPR002068">
    <property type="entry name" value="A-crystallin/Hsp20_dom"/>
</dbReference>
<evidence type="ECO:0000313" key="3">
    <source>
        <dbReference type="Proteomes" id="UP001328107"/>
    </source>
</evidence>
<dbReference type="EMBL" id="BTRK01000003">
    <property type="protein sequence ID" value="GMR43888.1"/>
    <property type="molecule type" value="Genomic_DNA"/>
</dbReference>
<reference evidence="3" key="1">
    <citation type="submission" date="2022-10" db="EMBL/GenBank/DDBJ databases">
        <title>Genome assembly of Pristionchus species.</title>
        <authorList>
            <person name="Yoshida K."/>
            <person name="Sommer R.J."/>
        </authorList>
    </citation>
    <scope>NUCLEOTIDE SEQUENCE [LARGE SCALE GENOMIC DNA]</scope>
    <source>
        <strain evidence="3">RS5460</strain>
    </source>
</reference>
<feature type="non-terminal residue" evidence="2">
    <location>
        <position position="93"/>
    </location>
</feature>
<name>A0AAN4ZSA2_9BILA</name>
<evidence type="ECO:0000259" key="1">
    <source>
        <dbReference type="PROSITE" id="PS50053"/>
    </source>
</evidence>
<proteinExistence type="predicted"/>
<dbReference type="InterPro" id="IPR000626">
    <property type="entry name" value="Ubiquitin-like_dom"/>
</dbReference>
<dbReference type="Gene3D" id="2.60.40.790">
    <property type="match status" value="1"/>
</dbReference>
<dbReference type="Pfam" id="PF00240">
    <property type="entry name" value="ubiquitin"/>
    <property type="match status" value="1"/>
</dbReference>
<organism evidence="2 3">
    <name type="scientific">Pristionchus mayeri</name>
    <dbReference type="NCBI Taxonomy" id="1317129"/>
    <lineage>
        <taxon>Eukaryota</taxon>
        <taxon>Metazoa</taxon>
        <taxon>Ecdysozoa</taxon>
        <taxon>Nematoda</taxon>
        <taxon>Chromadorea</taxon>
        <taxon>Rhabditida</taxon>
        <taxon>Rhabditina</taxon>
        <taxon>Diplogasteromorpha</taxon>
        <taxon>Diplogasteroidea</taxon>
        <taxon>Neodiplogasteridae</taxon>
        <taxon>Pristionchus</taxon>
    </lineage>
</organism>
<protein>
    <recommendedName>
        <fullName evidence="1">Ubiquitin-like domain-containing protein</fullName>
    </recommendedName>
</protein>
<gene>
    <name evidence="2" type="ORF">PMAYCL1PPCAC_14083</name>
</gene>
<dbReference type="Proteomes" id="UP001328107">
    <property type="component" value="Unassembled WGS sequence"/>
</dbReference>
<feature type="domain" description="Ubiquitin-like" evidence="1">
    <location>
        <begin position="1"/>
        <end position="30"/>
    </location>
</feature>
<dbReference type="SUPFAM" id="SSF54236">
    <property type="entry name" value="Ubiquitin-like"/>
    <property type="match status" value="1"/>
</dbReference>
<evidence type="ECO:0000313" key="2">
    <source>
        <dbReference type="EMBL" id="GMR43888.1"/>
    </source>
</evidence>
<comment type="caution">
    <text evidence="2">The sequence shown here is derived from an EMBL/GenBank/DDBJ whole genome shotgun (WGS) entry which is preliminary data.</text>
</comment>
<feature type="non-terminal residue" evidence="2">
    <location>
        <position position="1"/>
    </location>
</feature>
<dbReference type="Pfam" id="PF00011">
    <property type="entry name" value="HSP20"/>
    <property type="match status" value="1"/>
</dbReference>
<dbReference type="InterPro" id="IPR008978">
    <property type="entry name" value="HSP20-like_chaperone"/>
</dbReference>
<sequence>GKNLEDSRTLFDYNIRKEQTVHMVLRLRGCSDCNIHHAGDENSRNIKSALEDFEKTPAKFAVSLNVSHCKPEGIQVNLAGNKLTIEGIHKIDD</sequence>
<accession>A0AAN4ZSA2</accession>
<keyword evidence="3" id="KW-1185">Reference proteome</keyword>
<dbReference type="Gene3D" id="3.10.20.90">
    <property type="entry name" value="Phosphatidylinositol 3-kinase Catalytic Subunit, Chain A, domain 1"/>
    <property type="match status" value="1"/>
</dbReference>
<dbReference type="PROSITE" id="PS50053">
    <property type="entry name" value="UBIQUITIN_2"/>
    <property type="match status" value="1"/>
</dbReference>